<dbReference type="PANTHER" id="PTHR35936:SF17">
    <property type="entry name" value="ARGININE-BINDING EXTRACELLULAR PROTEIN ARTP"/>
    <property type="match status" value="1"/>
</dbReference>
<evidence type="ECO:0000256" key="1">
    <source>
        <dbReference type="ARBA" id="ARBA00004196"/>
    </source>
</evidence>
<dbReference type="AlphaFoldDB" id="A0AAE3DSL6"/>
<evidence type="ECO:0000259" key="7">
    <source>
        <dbReference type="SMART" id="SM00062"/>
    </source>
</evidence>
<keyword evidence="9" id="KW-1185">Reference proteome</keyword>
<evidence type="ECO:0000256" key="3">
    <source>
        <dbReference type="ARBA" id="ARBA00022729"/>
    </source>
</evidence>
<gene>
    <name evidence="8" type="ORF">LKD71_09230</name>
</gene>
<sequence length="282" mass="30822">MKKRIVAVMLTAIMAVVPMAAYASETETETETAAAETEGASEAESETEKKVDLTGLTIGVQLGTTGDLSVTDEYGDDAVERYNKGFEAVQALVQGKIDAVVIDELPAEEFVKSVDGLKILQSAYSQEDYAICFKKDNTDLCDKVNEAIKELKDEGTFDQIANSYIGDSAGENYYESPEDVDRSNGTLTMATNAEFPPYEYYESEEITGLDVDFAQAICDKLGMELEVEDMAFDSIIPAVNSGKADMGVAGMTVTPDREKEVLFSDSYYSSKQVIIVKEDFEE</sequence>
<feature type="signal peptide" evidence="6">
    <location>
        <begin position="1"/>
        <end position="23"/>
    </location>
</feature>
<keyword evidence="3 6" id="KW-0732">Signal</keyword>
<evidence type="ECO:0000256" key="6">
    <source>
        <dbReference type="SAM" id="SignalP"/>
    </source>
</evidence>
<feature type="compositionally biased region" description="Low complexity" evidence="5">
    <location>
        <begin position="27"/>
        <end position="38"/>
    </location>
</feature>
<dbReference type="Proteomes" id="UP001197875">
    <property type="component" value="Unassembled WGS sequence"/>
</dbReference>
<dbReference type="SMART" id="SM00062">
    <property type="entry name" value="PBPb"/>
    <property type="match status" value="1"/>
</dbReference>
<comment type="subcellular location">
    <subcellularLocation>
        <location evidence="1">Cell envelope</location>
    </subcellularLocation>
</comment>
<feature type="domain" description="Solute-binding protein family 3/N-terminal" evidence="7">
    <location>
        <begin position="3"/>
        <end position="168"/>
    </location>
</feature>
<dbReference type="GO" id="GO:0030313">
    <property type="term" value="C:cell envelope"/>
    <property type="evidence" value="ECO:0007669"/>
    <property type="project" value="UniProtKB-SubCell"/>
</dbReference>
<evidence type="ECO:0000256" key="2">
    <source>
        <dbReference type="ARBA" id="ARBA00010333"/>
    </source>
</evidence>
<dbReference type="PANTHER" id="PTHR35936">
    <property type="entry name" value="MEMBRANE-BOUND LYTIC MUREIN TRANSGLYCOSYLASE F"/>
    <property type="match status" value="1"/>
</dbReference>
<dbReference type="Pfam" id="PF00497">
    <property type="entry name" value="SBP_bac_3"/>
    <property type="match status" value="2"/>
</dbReference>
<accession>A0AAE3DSL6</accession>
<comment type="similarity">
    <text evidence="2 4">Belongs to the bacterial solute-binding protein 3 family.</text>
</comment>
<organism evidence="8 9">
    <name type="scientific">Fusicatenibacter faecihominis</name>
    <dbReference type="NCBI Taxonomy" id="2881276"/>
    <lineage>
        <taxon>Bacteria</taxon>
        <taxon>Bacillati</taxon>
        <taxon>Bacillota</taxon>
        <taxon>Clostridia</taxon>
        <taxon>Lachnospirales</taxon>
        <taxon>Lachnospiraceae</taxon>
        <taxon>Fusicatenibacter</taxon>
    </lineage>
</organism>
<dbReference type="InterPro" id="IPR018313">
    <property type="entry name" value="SBP_3_CS"/>
</dbReference>
<dbReference type="SUPFAM" id="SSF53850">
    <property type="entry name" value="Periplasmic binding protein-like II"/>
    <property type="match status" value="2"/>
</dbReference>
<dbReference type="InterPro" id="IPR001638">
    <property type="entry name" value="Solute-binding_3/MltF_N"/>
</dbReference>
<feature type="region of interest" description="Disordered" evidence="5">
    <location>
        <begin position="27"/>
        <end position="48"/>
    </location>
</feature>
<name>A0AAE3DSL6_9FIRM</name>
<dbReference type="Gene3D" id="3.40.190.10">
    <property type="entry name" value="Periplasmic binding protein-like II"/>
    <property type="match status" value="3"/>
</dbReference>
<protein>
    <submittedName>
        <fullName evidence="8">Transporter substrate-binding domain-containing protein</fullName>
    </submittedName>
</protein>
<dbReference type="PROSITE" id="PS01039">
    <property type="entry name" value="SBP_BACTERIAL_3"/>
    <property type="match status" value="1"/>
</dbReference>
<proteinExistence type="inferred from homology"/>
<reference evidence="8 9" key="1">
    <citation type="submission" date="2021-10" db="EMBL/GenBank/DDBJ databases">
        <title>Anaerobic single-cell dispensing facilitates the cultivation of human gut bacteria.</title>
        <authorList>
            <person name="Afrizal A."/>
        </authorList>
    </citation>
    <scope>NUCLEOTIDE SEQUENCE [LARGE SCALE GENOMIC DNA]</scope>
    <source>
        <strain evidence="8 9">CLA-AA-H277</strain>
    </source>
</reference>
<evidence type="ECO:0000256" key="5">
    <source>
        <dbReference type="SAM" id="MobiDB-lite"/>
    </source>
</evidence>
<comment type="caution">
    <text evidence="8">The sequence shown here is derived from an EMBL/GenBank/DDBJ whole genome shotgun (WGS) entry which is preliminary data.</text>
</comment>
<dbReference type="RefSeq" id="WP_227615182.1">
    <property type="nucleotide sequence ID" value="NZ_JAJEPR010000013.1"/>
</dbReference>
<evidence type="ECO:0000313" key="9">
    <source>
        <dbReference type="Proteomes" id="UP001197875"/>
    </source>
</evidence>
<feature type="chain" id="PRO_5042272417" evidence="6">
    <location>
        <begin position="24"/>
        <end position="282"/>
    </location>
</feature>
<evidence type="ECO:0000313" key="8">
    <source>
        <dbReference type="EMBL" id="MCC2189982.1"/>
    </source>
</evidence>
<dbReference type="EMBL" id="JAJEPR010000013">
    <property type="protein sequence ID" value="MCC2189982.1"/>
    <property type="molecule type" value="Genomic_DNA"/>
</dbReference>
<evidence type="ECO:0000256" key="4">
    <source>
        <dbReference type="RuleBase" id="RU003744"/>
    </source>
</evidence>